<reference evidence="2" key="1">
    <citation type="submission" date="2023-07" db="EMBL/GenBank/DDBJ databases">
        <authorList>
            <consortium name="CYATHOMIX"/>
        </authorList>
    </citation>
    <scope>NUCLEOTIDE SEQUENCE</scope>
    <source>
        <strain evidence="2">N/A</strain>
    </source>
</reference>
<comment type="caution">
    <text evidence="2">The sequence shown here is derived from an EMBL/GenBank/DDBJ whole genome shotgun (WGS) entry which is preliminary data.</text>
</comment>
<evidence type="ECO:0008006" key="4">
    <source>
        <dbReference type="Google" id="ProtNLM"/>
    </source>
</evidence>
<keyword evidence="1" id="KW-0472">Membrane</keyword>
<evidence type="ECO:0000256" key="1">
    <source>
        <dbReference type="SAM" id="Phobius"/>
    </source>
</evidence>
<proteinExistence type="predicted"/>
<dbReference type="AlphaFoldDB" id="A0AA36HFR6"/>
<organism evidence="2 3">
    <name type="scientific">Cylicocyclus nassatus</name>
    <name type="common">Nematode worm</name>
    <dbReference type="NCBI Taxonomy" id="53992"/>
    <lineage>
        <taxon>Eukaryota</taxon>
        <taxon>Metazoa</taxon>
        <taxon>Ecdysozoa</taxon>
        <taxon>Nematoda</taxon>
        <taxon>Chromadorea</taxon>
        <taxon>Rhabditida</taxon>
        <taxon>Rhabditina</taxon>
        <taxon>Rhabditomorpha</taxon>
        <taxon>Strongyloidea</taxon>
        <taxon>Strongylidae</taxon>
        <taxon>Cylicocyclus</taxon>
    </lineage>
</organism>
<name>A0AA36HFR6_CYLNA</name>
<evidence type="ECO:0000313" key="3">
    <source>
        <dbReference type="Proteomes" id="UP001176961"/>
    </source>
</evidence>
<feature type="transmembrane region" description="Helical" evidence="1">
    <location>
        <begin position="86"/>
        <end position="109"/>
    </location>
</feature>
<evidence type="ECO:0000313" key="2">
    <source>
        <dbReference type="EMBL" id="CAJ0609985.1"/>
    </source>
</evidence>
<keyword evidence="3" id="KW-1185">Reference proteome</keyword>
<feature type="transmembrane region" description="Helical" evidence="1">
    <location>
        <begin position="121"/>
        <end position="145"/>
    </location>
</feature>
<dbReference type="Proteomes" id="UP001176961">
    <property type="component" value="Unassembled WGS sequence"/>
</dbReference>
<sequence>MPLIESMLDSCAHAITAMTSKMSMPKERSISPHSFGVYPHERELPSSLCCLRVMYLRTGVLWLAYGEMVWITSQLSYWAAQTVTNGFPQIIIIIGFIFTFLQIIFVIFLTKGLKEFRLLFIAIYLFGLAVRIIIYFMFLIVVAIINLMDWEEIDEKLLFFRTMVPVKVSICVFYTVLKLFAFAIIHRYYLYISETVDYFLQPSVEKKVELRASSASYLGLESQTKLPSPDDRRLKL</sequence>
<feature type="transmembrane region" description="Helical" evidence="1">
    <location>
        <begin position="60"/>
        <end position="80"/>
    </location>
</feature>
<protein>
    <recommendedName>
        <fullName evidence="4">Transmembrane protein</fullName>
    </recommendedName>
</protein>
<keyword evidence="1" id="KW-0812">Transmembrane</keyword>
<feature type="transmembrane region" description="Helical" evidence="1">
    <location>
        <begin position="165"/>
        <end position="185"/>
    </location>
</feature>
<keyword evidence="1" id="KW-1133">Transmembrane helix</keyword>
<gene>
    <name evidence="2" type="ORF">CYNAS_LOCUS21968</name>
</gene>
<accession>A0AA36HFR6</accession>
<dbReference type="EMBL" id="CATQJL010000326">
    <property type="protein sequence ID" value="CAJ0609985.1"/>
    <property type="molecule type" value="Genomic_DNA"/>
</dbReference>